<dbReference type="RefSeq" id="YP_004940286.1">
    <property type="nucleotide sequence ID" value="NC_016448.1"/>
</dbReference>
<organism evidence="1 2">
    <name type="scientific">Saimiriine betaherpesvirus 4</name>
    <dbReference type="NCBI Taxonomy" id="1535247"/>
    <lineage>
        <taxon>Viruses</taxon>
        <taxon>Duplodnaviria</taxon>
        <taxon>Heunggongvirae</taxon>
        <taxon>Peploviricota</taxon>
        <taxon>Herviviricetes</taxon>
        <taxon>Herpesvirales</taxon>
        <taxon>Orthoherpesviridae</taxon>
        <taxon>Betaherpesvirinae</taxon>
        <taxon>Cytomegalovirus</taxon>
        <taxon>Cytomegalovirus saimiriinebeta4</taxon>
    </lineage>
</organism>
<proteinExistence type="predicted"/>
<reference evidence="1" key="1">
    <citation type="submission" date="2011-12" db="EMBL/GenBank/DDBJ databases">
        <title>Comparative genomics of primate cytomegaloviruses.</title>
        <authorList>
            <person name="Davison A.J."/>
            <person name="Holton M."/>
            <person name="Dolan A."/>
            <person name="Dargan D.J."/>
            <person name="Gatherer D."/>
            <person name="Hayward G.S."/>
        </authorList>
    </citation>
    <scope>NUCLEOTIDE SEQUENCE [LARGE SCALE GENOMIC DNA]</scope>
    <source>
        <strain evidence="1">SqSHV</strain>
    </source>
</reference>
<gene>
    <name evidence="1" type="primary">UL146K</name>
</gene>
<dbReference type="GeneID" id="11464343"/>
<dbReference type="KEGG" id="vg:11464343"/>
<sequence length="104" mass="12009">MNNISFTRLITISCVIFTVSFTSATIQELRCRCTGNLMTKIPLKSQYIIRHLPTAGCPKVEAIAVMDNHHKVCLNYHILEPQLFKMRHKLTKDGDTIFIKRRHP</sequence>
<protein>
    <submittedName>
        <fullName evidence="1">Chemokine vCXCL14</fullName>
    </submittedName>
</protein>
<dbReference type="EMBL" id="FJ483967">
    <property type="protein sequence ID" value="AEV80974.1"/>
    <property type="molecule type" value="Genomic_DNA"/>
</dbReference>
<accession>G8XT28</accession>
<evidence type="ECO:0000313" key="2">
    <source>
        <dbReference type="Proteomes" id="UP000097892"/>
    </source>
</evidence>
<dbReference type="GO" id="GO:0005576">
    <property type="term" value="C:extracellular region"/>
    <property type="evidence" value="ECO:0007669"/>
    <property type="project" value="InterPro"/>
</dbReference>
<evidence type="ECO:0000313" key="1">
    <source>
        <dbReference type="EMBL" id="AEV80974.1"/>
    </source>
</evidence>
<dbReference type="Proteomes" id="UP000097892">
    <property type="component" value="Segment"/>
</dbReference>
<name>G8XT28_9BETA</name>
<dbReference type="GO" id="GO:0006955">
    <property type="term" value="P:immune response"/>
    <property type="evidence" value="ECO:0007669"/>
    <property type="project" value="InterPro"/>
</dbReference>
<dbReference type="SUPFAM" id="SSF54117">
    <property type="entry name" value="Interleukin 8-like chemokines"/>
    <property type="match status" value="1"/>
</dbReference>
<keyword evidence="2" id="KW-1185">Reference proteome</keyword>
<dbReference type="InterPro" id="IPR036048">
    <property type="entry name" value="Interleukin_8-like_sf"/>
</dbReference>
<dbReference type="Gene3D" id="2.40.50.40">
    <property type="match status" value="1"/>
</dbReference>
<dbReference type="GO" id="GO:0008009">
    <property type="term" value="F:chemokine activity"/>
    <property type="evidence" value="ECO:0007669"/>
    <property type="project" value="InterPro"/>
</dbReference>